<reference evidence="2" key="1">
    <citation type="journal article" date="2022" name="Int. J. Mol. Sci.">
        <title>Draft Genome of Tanacetum Coccineum: Genomic Comparison of Closely Related Tanacetum-Family Plants.</title>
        <authorList>
            <person name="Yamashiro T."/>
            <person name="Shiraishi A."/>
            <person name="Nakayama K."/>
            <person name="Satake H."/>
        </authorList>
    </citation>
    <scope>NUCLEOTIDE SEQUENCE</scope>
</reference>
<evidence type="ECO:0000313" key="3">
    <source>
        <dbReference type="Proteomes" id="UP001151760"/>
    </source>
</evidence>
<dbReference type="Proteomes" id="UP001151760">
    <property type="component" value="Unassembled WGS sequence"/>
</dbReference>
<keyword evidence="3" id="KW-1185">Reference proteome</keyword>
<reference evidence="2" key="2">
    <citation type="submission" date="2022-01" db="EMBL/GenBank/DDBJ databases">
        <authorList>
            <person name="Yamashiro T."/>
            <person name="Shiraishi A."/>
            <person name="Satake H."/>
            <person name="Nakayama K."/>
        </authorList>
    </citation>
    <scope>NUCLEOTIDE SEQUENCE</scope>
</reference>
<evidence type="ECO:0000313" key="2">
    <source>
        <dbReference type="EMBL" id="GJT46498.1"/>
    </source>
</evidence>
<evidence type="ECO:0000256" key="1">
    <source>
        <dbReference type="SAM" id="MobiDB-lite"/>
    </source>
</evidence>
<dbReference type="EMBL" id="BQNB010015991">
    <property type="protein sequence ID" value="GJT46498.1"/>
    <property type="molecule type" value="Genomic_DNA"/>
</dbReference>
<dbReference type="PANTHER" id="PTHR34222:SF33">
    <property type="entry name" value="RETROTRANSPOSON GAG DOMAIN-CONTAINING PROTEIN"/>
    <property type="match status" value="1"/>
</dbReference>
<comment type="caution">
    <text evidence="2">The sequence shown here is derived from an EMBL/GenBank/DDBJ whole genome shotgun (WGS) entry which is preliminary data.</text>
</comment>
<gene>
    <name evidence="2" type="ORF">Tco_0955213</name>
</gene>
<accession>A0ABQ5E6L2</accession>
<dbReference type="PANTHER" id="PTHR34222">
    <property type="entry name" value="GAG_PRE-INTEGRS DOMAIN-CONTAINING PROTEIN"/>
    <property type="match status" value="1"/>
</dbReference>
<organism evidence="2 3">
    <name type="scientific">Tanacetum coccineum</name>
    <dbReference type="NCBI Taxonomy" id="301880"/>
    <lineage>
        <taxon>Eukaryota</taxon>
        <taxon>Viridiplantae</taxon>
        <taxon>Streptophyta</taxon>
        <taxon>Embryophyta</taxon>
        <taxon>Tracheophyta</taxon>
        <taxon>Spermatophyta</taxon>
        <taxon>Magnoliopsida</taxon>
        <taxon>eudicotyledons</taxon>
        <taxon>Gunneridae</taxon>
        <taxon>Pentapetalae</taxon>
        <taxon>asterids</taxon>
        <taxon>campanulids</taxon>
        <taxon>Asterales</taxon>
        <taxon>Asteraceae</taxon>
        <taxon>Asteroideae</taxon>
        <taxon>Anthemideae</taxon>
        <taxon>Anthemidinae</taxon>
        <taxon>Tanacetum</taxon>
    </lineage>
</organism>
<protein>
    <submittedName>
        <fullName evidence="2">Uncharacterized protein</fullName>
    </submittedName>
</protein>
<name>A0ABQ5E6L2_9ASTR</name>
<sequence length="590" mass="67618">MVVLGSYRLFRIGEGIRIRHLVIDLWSWRLELLSQFWLAYLLERQGTLLKLNFGKCERPIDDDVLRQEQQDRCNFVRLSWILGCATQELYLGRIYSTNSKTVWDEFKETYSKTDASFLMGLDDVFGNVRSSILITEPLLDVKCVELVGYPLRFKKNHKGNNSKATVNNVTACGFSSSSCNTHILTSDECQKLMGLLRSSGSSNTCDIGNVTGEWLKFNHNFSSDIQKEFRKRFLEIRIKGNEYPEGLDFEEFGALHKGIALQNLNQFCHVSYEQDDRRFTSQAWNRLFRIKEQVVREYVMEFLSSFTFRDYIEELDTTYTMVFQLGGERRSMTMRQFIQALGLYTHQEMNTNLFEAFYDSCYRSRPINYDPNPYVICITTHASYDTRHPSTYTSIQNPICHLVHHSLTLFVAGSYSGKEKVTMDDLFLLHSMDGGVSVDVPWHVAKFLYDKAKGYNGLGIGEMVAEILEVAGDDDDRAGQAEIGGVRRHHNMSNANRLRPMDERLGEIVNDVTELTYVLLARHHMNHTHYKGTRYSFVLDIPNLGVQQGVNFLSGTPGYSTAPSPSASQFGMFGDAHPSTSHNHDDMNQE</sequence>
<feature type="region of interest" description="Disordered" evidence="1">
    <location>
        <begin position="557"/>
        <end position="590"/>
    </location>
</feature>
<feature type="compositionally biased region" description="Polar residues" evidence="1">
    <location>
        <begin position="557"/>
        <end position="569"/>
    </location>
</feature>
<proteinExistence type="predicted"/>